<reference evidence="1" key="1">
    <citation type="submission" date="2020-05" db="EMBL/GenBank/DDBJ databases">
        <title>Complete genome sequence of Bradyrhizobium diazoefficiens XF1 isolated from soybean nodule.</title>
        <authorList>
            <person name="Noda R."/>
            <person name="Kakizaki K."/>
            <person name="Minamisawa K."/>
        </authorList>
    </citation>
    <scope>NUCLEOTIDE SEQUENCE</scope>
    <source>
        <strain evidence="1">XF1</strain>
    </source>
</reference>
<accession>A0A809ZLI2</accession>
<reference evidence="2" key="3">
    <citation type="submission" date="2020-05" db="EMBL/GenBank/DDBJ databases">
        <title>Complete genome sequence of Bradyrhizobium diazoefficiens XF4 isolated from soybean nodule.</title>
        <authorList>
            <person name="Noda R."/>
            <person name="Kakizaki K."/>
            <person name="Minamisawa K."/>
        </authorList>
    </citation>
    <scope>NUCLEOTIDE SEQUENCE</scope>
    <source>
        <strain evidence="2">XF4</strain>
    </source>
</reference>
<sequence>MRQVRCTVGSRSTRACRQPAPRGGHPLVAGAHAGLESRAQRIAPRRGDCAAQQEITVTVESRSLLRLQGVDLRGCRITVHGAPYNLNVPFARAGSIGFSRRTTLIVQELCGHERA</sequence>
<dbReference type="AlphaFoldDB" id="A0A809ZLI2"/>
<evidence type="ECO:0000313" key="1">
    <source>
        <dbReference type="EMBL" id="BCE23963.1"/>
    </source>
</evidence>
<name>A0A809ZLI2_9BRAD</name>
<dbReference type="EMBL" id="AP023094">
    <property type="protein sequence ID" value="BCE50221.1"/>
    <property type="molecule type" value="Genomic_DNA"/>
</dbReference>
<proteinExistence type="predicted"/>
<dbReference type="EMBL" id="AP023091">
    <property type="protein sequence ID" value="BCE23963.1"/>
    <property type="molecule type" value="Genomic_DNA"/>
</dbReference>
<dbReference type="EMBL" id="AP023099">
    <property type="protein sequence ID" value="BCE93727.1"/>
    <property type="molecule type" value="Genomic_DNA"/>
</dbReference>
<gene>
    <name evidence="3" type="ORF">XF10B_65250</name>
    <name evidence="1" type="ORF">XF1B_66440</name>
    <name evidence="2" type="ORF">XF4B_65700</name>
</gene>
<evidence type="ECO:0000313" key="2">
    <source>
        <dbReference type="EMBL" id="BCE50221.1"/>
    </source>
</evidence>
<evidence type="ECO:0000313" key="3">
    <source>
        <dbReference type="EMBL" id="BCE93727.1"/>
    </source>
</evidence>
<organism evidence="2">
    <name type="scientific">Bradyrhizobium diazoefficiens</name>
    <dbReference type="NCBI Taxonomy" id="1355477"/>
    <lineage>
        <taxon>Bacteria</taxon>
        <taxon>Pseudomonadati</taxon>
        <taxon>Pseudomonadota</taxon>
        <taxon>Alphaproteobacteria</taxon>
        <taxon>Hyphomicrobiales</taxon>
        <taxon>Nitrobacteraceae</taxon>
        <taxon>Bradyrhizobium</taxon>
    </lineage>
</organism>
<reference evidence="3" key="2">
    <citation type="submission" date="2020-05" db="EMBL/GenBank/DDBJ databases">
        <title>Complete genome sequence of Bradyrhizobium diazoefficiens XF10 isolated from soybean nodule.</title>
        <authorList>
            <person name="Noda R."/>
            <person name="Kakizaki K."/>
            <person name="Minamisawa K."/>
        </authorList>
    </citation>
    <scope>NUCLEOTIDE SEQUENCE</scope>
    <source>
        <strain evidence="3">XF10</strain>
    </source>
</reference>
<protein>
    <submittedName>
        <fullName evidence="2">Uncharacterized protein</fullName>
    </submittedName>
</protein>